<dbReference type="PROSITE" id="PS50097">
    <property type="entry name" value="BTB"/>
    <property type="match status" value="1"/>
</dbReference>
<organism evidence="3 4">
    <name type="scientific">Funneliformis geosporum</name>
    <dbReference type="NCBI Taxonomy" id="1117311"/>
    <lineage>
        <taxon>Eukaryota</taxon>
        <taxon>Fungi</taxon>
        <taxon>Fungi incertae sedis</taxon>
        <taxon>Mucoromycota</taxon>
        <taxon>Glomeromycotina</taxon>
        <taxon>Glomeromycetes</taxon>
        <taxon>Glomerales</taxon>
        <taxon>Glomeraceae</taxon>
        <taxon>Funneliformis</taxon>
    </lineage>
</organism>
<evidence type="ECO:0000259" key="1">
    <source>
        <dbReference type="PROSITE" id="PS50097"/>
    </source>
</evidence>
<dbReference type="SMART" id="SM00225">
    <property type="entry name" value="BTB"/>
    <property type="match status" value="1"/>
</dbReference>
<dbReference type="Gene3D" id="3.30.710.10">
    <property type="entry name" value="Potassium Channel Kv1.1, Chain A"/>
    <property type="match status" value="1"/>
</dbReference>
<dbReference type="AlphaFoldDB" id="A0A9W4SQB6"/>
<dbReference type="SUPFAM" id="SSF54695">
    <property type="entry name" value="POZ domain"/>
    <property type="match status" value="1"/>
</dbReference>
<accession>A0A9W4SQB6</accession>
<dbReference type="Proteomes" id="UP001153678">
    <property type="component" value="Unassembled WGS sequence"/>
</dbReference>
<protein>
    <submittedName>
        <fullName evidence="3">9567_t:CDS:1</fullName>
    </submittedName>
</protein>
<feature type="domain" description="BTB" evidence="1">
    <location>
        <begin position="23"/>
        <end position="96"/>
    </location>
</feature>
<dbReference type="InterPro" id="IPR006571">
    <property type="entry name" value="TLDc_dom"/>
</dbReference>
<dbReference type="PANTHER" id="PTHR24410:SF23">
    <property type="entry name" value="BTB DOMAIN-CONTAINING PROTEIN-RELATED"/>
    <property type="match status" value="1"/>
</dbReference>
<evidence type="ECO:0000313" key="3">
    <source>
        <dbReference type="EMBL" id="CAI2175319.1"/>
    </source>
</evidence>
<dbReference type="InterPro" id="IPR011333">
    <property type="entry name" value="SKP1/BTB/POZ_sf"/>
</dbReference>
<dbReference type="InterPro" id="IPR000210">
    <property type="entry name" value="BTB/POZ_dom"/>
</dbReference>
<keyword evidence="4" id="KW-1185">Reference proteome</keyword>
<dbReference type="CDD" id="cd18186">
    <property type="entry name" value="BTB_POZ_ZBTB_KLHL-like"/>
    <property type="match status" value="1"/>
</dbReference>
<proteinExistence type="predicted"/>
<dbReference type="Gene3D" id="1.25.40.420">
    <property type="match status" value="1"/>
</dbReference>
<dbReference type="PROSITE" id="PS51886">
    <property type="entry name" value="TLDC"/>
    <property type="match status" value="1"/>
</dbReference>
<comment type="caution">
    <text evidence="3">The sequence shown here is derived from an EMBL/GenBank/DDBJ whole genome shotgun (WGS) entry which is preliminary data.</text>
</comment>
<evidence type="ECO:0000259" key="2">
    <source>
        <dbReference type="PROSITE" id="PS51886"/>
    </source>
</evidence>
<reference evidence="3" key="1">
    <citation type="submission" date="2022-08" db="EMBL/GenBank/DDBJ databases">
        <authorList>
            <person name="Kallberg Y."/>
            <person name="Tangrot J."/>
            <person name="Rosling A."/>
        </authorList>
    </citation>
    <scope>NUCLEOTIDE SEQUENCE</scope>
    <source>
        <strain evidence="3">Wild A</strain>
    </source>
</reference>
<name>A0A9W4SQB6_9GLOM</name>
<evidence type="ECO:0000313" key="4">
    <source>
        <dbReference type="Proteomes" id="UP001153678"/>
    </source>
</evidence>
<dbReference type="Pfam" id="PF07534">
    <property type="entry name" value="TLD"/>
    <property type="match status" value="1"/>
</dbReference>
<gene>
    <name evidence="3" type="ORF">FWILDA_LOCUS7033</name>
</gene>
<sequence>MNSIFHSGLSKDLSLILNDSDDFNVIIQAGENQNTKEFRAHSVILRARSPYFKRAFSSNWITKKNNMIMFNKPNVTPIVFEMILKYIYVGELDLAKKSGEDMLGLLFASDELLLEELFEYIQDYMLKEYHGWIKQNLVLVSNAAFKLSSKKLQDYCIDSICANPQSFITSKNFPSLDKGILFLLLENVELVIKEIEIWNGLIKWGIEQTPGLGSMNDNINKWNQEDFEALKTTLSQFIPLIRFMEITRAEFYDKVRPYKDIIPKNIYEEIKEFYYKNTLPKSITLLPLRRASTIIKPQLITILANWIDGKDSNVLSYNNNYRFDLIYLKSRDGFDCMSFNNQCKEQGPFVALVRVDSKKIYGGYNSVGYALRGGSWLSSSTSFIFSFENDQDIITMKIGRVNHENKCIYENYHCIFFNFGSQLIVNRYGSGCDLHLNNIYDGFVDIFKCSNKLSIEEIEVLGVVKK</sequence>
<dbReference type="PANTHER" id="PTHR24410">
    <property type="entry name" value="HL07962P-RELATED"/>
    <property type="match status" value="1"/>
</dbReference>
<dbReference type="OrthoDB" id="1893551at2759"/>
<feature type="domain" description="TLDc" evidence="2">
    <location>
        <begin position="293"/>
        <end position="464"/>
    </location>
</feature>
<dbReference type="Pfam" id="PF00651">
    <property type="entry name" value="BTB"/>
    <property type="match status" value="1"/>
</dbReference>
<dbReference type="InterPro" id="IPR051481">
    <property type="entry name" value="BTB-POZ/Galectin-3-binding"/>
</dbReference>
<dbReference type="EMBL" id="CAMKVN010001346">
    <property type="protein sequence ID" value="CAI2175319.1"/>
    <property type="molecule type" value="Genomic_DNA"/>
</dbReference>